<dbReference type="SUPFAM" id="SSF50494">
    <property type="entry name" value="Trypsin-like serine proteases"/>
    <property type="match status" value="2"/>
</dbReference>
<dbReference type="GO" id="GO:0004252">
    <property type="term" value="F:serine-type endopeptidase activity"/>
    <property type="evidence" value="ECO:0007669"/>
    <property type="project" value="InterPro"/>
</dbReference>
<dbReference type="PANTHER" id="PTHR24256">
    <property type="entry name" value="TRYPTASE-RELATED"/>
    <property type="match status" value="1"/>
</dbReference>
<organism evidence="6 7">
    <name type="scientific">Arctia plantaginis</name>
    <name type="common">Wood tiger moth</name>
    <name type="synonym">Phalaena plantaginis</name>
    <dbReference type="NCBI Taxonomy" id="874455"/>
    <lineage>
        <taxon>Eukaryota</taxon>
        <taxon>Metazoa</taxon>
        <taxon>Ecdysozoa</taxon>
        <taxon>Arthropoda</taxon>
        <taxon>Hexapoda</taxon>
        <taxon>Insecta</taxon>
        <taxon>Pterygota</taxon>
        <taxon>Neoptera</taxon>
        <taxon>Endopterygota</taxon>
        <taxon>Lepidoptera</taxon>
        <taxon>Glossata</taxon>
        <taxon>Ditrysia</taxon>
        <taxon>Noctuoidea</taxon>
        <taxon>Erebidae</taxon>
        <taxon>Arctiinae</taxon>
        <taxon>Arctia</taxon>
    </lineage>
</organism>
<gene>
    <name evidence="6" type="ORF">APLA_LOCUS15460</name>
</gene>
<feature type="domain" description="Peptidase S1" evidence="5">
    <location>
        <begin position="358"/>
        <end position="592"/>
    </location>
</feature>
<dbReference type="InterPro" id="IPR001314">
    <property type="entry name" value="Peptidase_S1A"/>
</dbReference>
<keyword evidence="3" id="KW-0720">Serine protease</keyword>
<dbReference type="AlphaFoldDB" id="A0A8S1B0Q5"/>
<evidence type="ECO:0000256" key="2">
    <source>
        <dbReference type="ARBA" id="ARBA00024195"/>
    </source>
</evidence>
<dbReference type="SMART" id="SM00020">
    <property type="entry name" value="Tryp_SPc"/>
    <property type="match status" value="2"/>
</dbReference>
<dbReference type="InterPro" id="IPR009003">
    <property type="entry name" value="Peptidase_S1_PA"/>
</dbReference>
<protein>
    <recommendedName>
        <fullName evidence="5">Peptidase S1 domain-containing protein</fullName>
    </recommendedName>
</protein>
<evidence type="ECO:0000313" key="7">
    <source>
        <dbReference type="Proteomes" id="UP000494256"/>
    </source>
</evidence>
<evidence type="ECO:0000256" key="3">
    <source>
        <dbReference type="RuleBase" id="RU363034"/>
    </source>
</evidence>
<comment type="caution">
    <text evidence="6">The sequence shown here is derived from an EMBL/GenBank/DDBJ whole genome shotgun (WGS) entry which is preliminary data.</text>
</comment>
<dbReference type="InterPro" id="IPR043504">
    <property type="entry name" value="Peptidase_S1_PA_chymotrypsin"/>
</dbReference>
<name>A0A8S1B0Q5_ARCPL</name>
<feature type="domain" description="Peptidase S1" evidence="5">
    <location>
        <begin position="30"/>
        <end position="276"/>
    </location>
</feature>
<evidence type="ECO:0000259" key="5">
    <source>
        <dbReference type="PROSITE" id="PS50240"/>
    </source>
</evidence>
<accession>A0A8S1B0Q5</accession>
<comment type="similarity">
    <text evidence="2">Belongs to the peptidase S1 family. CLIP subfamily.</text>
</comment>
<keyword evidence="1" id="KW-1015">Disulfide bond</keyword>
<dbReference type="InterPro" id="IPR051487">
    <property type="entry name" value="Ser/Thr_Proteases_Immune/Dev"/>
</dbReference>
<dbReference type="PRINTS" id="PR00722">
    <property type="entry name" value="CHYMOTRYPSIN"/>
</dbReference>
<dbReference type="GO" id="GO:0006508">
    <property type="term" value="P:proteolysis"/>
    <property type="evidence" value="ECO:0007669"/>
    <property type="project" value="UniProtKB-KW"/>
</dbReference>
<dbReference type="PROSITE" id="PS00135">
    <property type="entry name" value="TRYPSIN_SER"/>
    <property type="match status" value="1"/>
</dbReference>
<feature type="chain" id="PRO_5035932986" description="Peptidase S1 domain-containing protein" evidence="4">
    <location>
        <begin position="19"/>
        <end position="592"/>
    </location>
</feature>
<dbReference type="Proteomes" id="UP000494256">
    <property type="component" value="Unassembled WGS sequence"/>
</dbReference>
<proteinExistence type="inferred from homology"/>
<dbReference type="Gene3D" id="2.40.10.10">
    <property type="entry name" value="Trypsin-like serine proteases"/>
    <property type="match status" value="2"/>
</dbReference>
<evidence type="ECO:0000256" key="4">
    <source>
        <dbReference type="SAM" id="SignalP"/>
    </source>
</evidence>
<dbReference type="FunFam" id="2.40.10.10:FF:000004">
    <property type="entry name" value="Tryptase gamma 1"/>
    <property type="match status" value="1"/>
</dbReference>
<dbReference type="InterPro" id="IPR018114">
    <property type="entry name" value="TRYPSIN_HIS"/>
</dbReference>
<dbReference type="Pfam" id="PF00089">
    <property type="entry name" value="Trypsin"/>
    <property type="match status" value="2"/>
</dbReference>
<keyword evidence="3" id="KW-0378">Hydrolase</keyword>
<sequence>MILKLIYLCSVYILSANAQCGDEDCRSARIIGGEITEQNSRPYQVALYTRVGTAGELGFCGASLIHQEWVLTAAHCCFHDGENVDQVQVILGAHSLYDRFENGRRVVNVAELVVHPDWDPVTFANDIALLRLANVVQFTETVSPVRLPYRRISLFNLAGLGATVSGWGIAAEGVTFVSPTLRQRVMNVITDSFCNGSYFNQLPETIICAFQFASGTCKGDNGGPLTIRNTFTPDAEDEEILVGVTSFISSTGCNDVRPSVFTRVQLYLDWISEVTGMNFHSYHTSISGRTFPFADELTRLIKMYLLQYFGLILAPWVSANVAFHGGYHEAFGIPEAKRIKDWEDKFFAEKINNLDLRIVGGSLVIPNTYPFFAGILIDVLRNHKSVCGSTLLTSNRLVTAAHCWWDGHKQAWKFTVILGTPYFYYGGIRSETARVVMHPQFNPFAMQNDIAIIYLLKPVKFGVNIAPIDLPRGMELLSDFVGMTAVAIGFGKTRDKQPTGSSVLSDVYLQIMPVDECQRAIFEVTDANICTRGTGFVGICHGDSGGPLATFLNGRIVLVGVSVIVSQLGCDVSLPSAYSRVTSYYGFITEHL</sequence>
<keyword evidence="3" id="KW-0645">Protease</keyword>
<reference evidence="6 7" key="1">
    <citation type="submission" date="2020-04" db="EMBL/GenBank/DDBJ databases">
        <authorList>
            <person name="Wallbank WR R."/>
            <person name="Pardo Diaz C."/>
            <person name="Kozak K."/>
            <person name="Martin S."/>
            <person name="Jiggins C."/>
            <person name="Moest M."/>
            <person name="Warren A I."/>
            <person name="Byers J.R.P. K."/>
            <person name="Montejo-Kovacevich G."/>
            <person name="Yen C E."/>
        </authorList>
    </citation>
    <scope>NUCLEOTIDE SEQUENCE [LARGE SCALE GENOMIC DNA]</scope>
</reference>
<dbReference type="CDD" id="cd00190">
    <property type="entry name" value="Tryp_SPc"/>
    <property type="match status" value="2"/>
</dbReference>
<dbReference type="InterPro" id="IPR001254">
    <property type="entry name" value="Trypsin_dom"/>
</dbReference>
<dbReference type="EMBL" id="CADEBD010000443">
    <property type="protein sequence ID" value="CAB3255873.1"/>
    <property type="molecule type" value="Genomic_DNA"/>
</dbReference>
<dbReference type="PROSITE" id="PS50240">
    <property type="entry name" value="TRYPSIN_DOM"/>
    <property type="match status" value="2"/>
</dbReference>
<dbReference type="PROSITE" id="PS00134">
    <property type="entry name" value="TRYPSIN_HIS"/>
    <property type="match status" value="2"/>
</dbReference>
<keyword evidence="4" id="KW-0732">Signal</keyword>
<evidence type="ECO:0000256" key="1">
    <source>
        <dbReference type="ARBA" id="ARBA00023157"/>
    </source>
</evidence>
<dbReference type="OrthoDB" id="1884872at2759"/>
<evidence type="ECO:0000313" key="6">
    <source>
        <dbReference type="EMBL" id="CAB3255873.1"/>
    </source>
</evidence>
<dbReference type="InterPro" id="IPR033116">
    <property type="entry name" value="TRYPSIN_SER"/>
</dbReference>
<feature type="signal peptide" evidence="4">
    <location>
        <begin position="1"/>
        <end position="18"/>
    </location>
</feature>